<dbReference type="RefSeq" id="WP_206587459.1">
    <property type="nucleotide sequence ID" value="NZ_JAFKCU010000003.1"/>
</dbReference>
<comment type="caution">
    <text evidence="1">The sequence shown here is derived from an EMBL/GenBank/DDBJ whole genome shotgun (WGS) entry which is preliminary data.</text>
</comment>
<dbReference type="Pfam" id="PF13479">
    <property type="entry name" value="AAA_24"/>
    <property type="match status" value="1"/>
</dbReference>
<organism evidence="1 2">
    <name type="scientific">Algoriphagus pacificus</name>
    <dbReference type="NCBI Taxonomy" id="2811234"/>
    <lineage>
        <taxon>Bacteria</taxon>
        <taxon>Pseudomonadati</taxon>
        <taxon>Bacteroidota</taxon>
        <taxon>Cytophagia</taxon>
        <taxon>Cytophagales</taxon>
        <taxon>Cyclobacteriaceae</taxon>
        <taxon>Algoriphagus</taxon>
    </lineage>
</organism>
<dbReference type="Proteomes" id="UP000664480">
    <property type="component" value="Unassembled WGS sequence"/>
</dbReference>
<evidence type="ECO:0000313" key="1">
    <source>
        <dbReference type="EMBL" id="MBN7816795.1"/>
    </source>
</evidence>
<proteinExistence type="predicted"/>
<sequence length="292" mass="32684">MELRLSNRSQARIRIGVQGTSGSGKTYSSLLLAFGLCKDWKKIAVIDSENQSADLYSHLGEYNVITLKPPYTPERYIEAIDLSQKSSMDVIIIDSLSHEWEGEGGILESHAQMAGNSFTNWSKITPRHNALIQKILNSPAHVIATIRSKQDYIITDKNGKSVPEKVGMKGIQRDGLEYDFTIMLELDIYHNAKVSKDRTQLFNINAPFKINQDTGELIAKWCVEGAATKASIVEEKIKNCLVLEDLYKLYKETEGADKWIAEFNSRANQLRLNVNQTNGIPHLGSIISNGVK</sequence>
<name>A0ABS3CJ53_9BACT</name>
<dbReference type="SUPFAM" id="SSF52540">
    <property type="entry name" value="P-loop containing nucleoside triphosphate hydrolases"/>
    <property type="match status" value="1"/>
</dbReference>
<dbReference type="EMBL" id="JAFKCU010000003">
    <property type="protein sequence ID" value="MBN7816795.1"/>
    <property type="molecule type" value="Genomic_DNA"/>
</dbReference>
<dbReference type="InterPro" id="IPR027417">
    <property type="entry name" value="P-loop_NTPase"/>
</dbReference>
<evidence type="ECO:0000313" key="2">
    <source>
        <dbReference type="Proteomes" id="UP000664480"/>
    </source>
</evidence>
<reference evidence="1 2" key="1">
    <citation type="submission" date="2021-03" db="EMBL/GenBank/DDBJ databases">
        <title>novel species isolated from a fishpond in China.</title>
        <authorList>
            <person name="Lu H."/>
            <person name="Cai Z."/>
        </authorList>
    </citation>
    <scope>NUCLEOTIDE SEQUENCE [LARGE SCALE GENOMIC DNA]</scope>
    <source>
        <strain evidence="1 2">YJ13C</strain>
    </source>
</reference>
<accession>A0ABS3CJ53</accession>
<gene>
    <name evidence="1" type="ORF">J0A69_15205</name>
</gene>
<keyword evidence="2" id="KW-1185">Reference proteome</keyword>
<dbReference type="Gene3D" id="3.40.50.300">
    <property type="entry name" value="P-loop containing nucleotide triphosphate hydrolases"/>
    <property type="match status" value="1"/>
</dbReference>
<protein>
    <submittedName>
        <fullName evidence="1">AAA family ATPase</fullName>
    </submittedName>
</protein>